<sequence length="93" mass="9812">MQLTIDVENIKCGGCAGSIKKGLSEDPRVQSVEVDVAEGRVSVEAGEDIRAELVARLTKLGYPEKGSVEGMQALKAKAKSFVSCAVGRMGDDK</sequence>
<gene>
    <name evidence="3" type="ordered locus">Tgr7_0577</name>
</gene>
<dbReference type="Proteomes" id="UP000002383">
    <property type="component" value="Chromosome"/>
</dbReference>
<dbReference type="Pfam" id="PF00403">
    <property type="entry name" value="HMA"/>
    <property type="match status" value="1"/>
</dbReference>
<dbReference type="AlphaFoldDB" id="B8GLS1"/>
<accession>B8GLS1</accession>
<dbReference type="GO" id="GO:0046872">
    <property type="term" value="F:metal ion binding"/>
    <property type="evidence" value="ECO:0007669"/>
    <property type="project" value="UniProtKB-KW"/>
</dbReference>
<dbReference type="InterPro" id="IPR006121">
    <property type="entry name" value="HMA_dom"/>
</dbReference>
<dbReference type="STRING" id="396588.Tgr7_0577"/>
<evidence type="ECO:0000259" key="2">
    <source>
        <dbReference type="PROSITE" id="PS50846"/>
    </source>
</evidence>
<dbReference type="InterPro" id="IPR036163">
    <property type="entry name" value="HMA_dom_sf"/>
</dbReference>
<organism evidence="3 4">
    <name type="scientific">Thioalkalivibrio sulfidiphilus (strain HL-EbGR7)</name>
    <dbReference type="NCBI Taxonomy" id="396588"/>
    <lineage>
        <taxon>Bacteria</taxon>
        <taxon>Pseudomonadati</taxon>
        <taxon>Pseudomonadota</taxon>
        <taxon>Gammaproteobacteria</taxon>
        <taxon>Chromatiales</taxon>
        <taxon>Ectothiorhodospiraceae</taxon>
        <taxon>Thioalkalivibrio</taxon>
    </lineage>
</organism>
<proteinExistence type="predicted"/>
<dbReference type="CDD" id="cd00371">
    <property type="entry name" value="HMA"/>
    <property type="match status" value="1"/>
</dbReference>
<evidence type="ECO:0000256" key="1">
    <source>
        <dbReference type="ARBA" id="ARBA00022723"/>
    </source>
</evidence>
<reference evidence="3 4" key="1">
    <citation type="journal article" date="2011" name="Stand. Genomic Sci.">
        <title>Complete genome sequence of 'Thioalkalivibrio sulfidophilus' HL-EbGr7.</title>
        <authorList>
            <person name="Muyzer G."/>
            <person name="Sorokin D.Y."/>
            <person name="Mavromatis K."/>
            <person name="Lapidus A."/>
            <person name="Clum A."/>
            <person name="Ivanova N."/>
            <person name="Pati A."/>
            <person name="d'Haeseleer P."/>
            <person name="Woyke T."/>
            <person name="Kyrpides N.C."/>
        </authorList>
    </citation>
    <scope>NUCLEOTIDE SEQUENCE [LARGE SCALE GENOMIC DNA]</scope>
    <source>
        <strain evidence="3 4">HL-EbGR7</strain>
    </source>
</reference>
<dbReference type="PROSITE" id="PS50846">
    <property type="entry name" value="HMA_2"/>
    <property type="match status" value="1"/>
</dbReference>
<protein>
    <submittedName>
        <fullName evidence="3">Heavy metal transport/detoxification protein</fullName>
    </submittedName>
</protein>
<dbReference type="eggNOG" id="COG2608">
    <property type="taxonomic scope" value="Bacteria"/>
</dbReference>
<dbReference type="HOGENOM" id="CLU_134973_5_4_6"/>
<dbReference type="EMBL" id="CP001339">
    <property type="protein sequence ID" value="ACL71674.1"/>
    <property type="molecule type" value="Genomic_DNA"/>
</dbReference>
<dbReference type="SUPFAM" id="SSF55008">
    <property type="entry name" value="HMA, heavy metal-associated domain"/>
    <property type="match status" value="1"/>
</dbReference>
<dbReference type="PROSITE" id="PS01047">
    <property type="entry name" value="HMA_1"/>
    <property type="match status" value="1"/>
</dbReference>
<dbReference type="KEGG" id="tgr:Tgr7_0577"/>
<evidence type="ECO:0000313" key="3">
    <source>
        <dbReference type="EMBL" id="ACL71674.1"/>
    </source>
</evidence>
<dbReference type="Gene3D" id="3.30.70.100">
    <property type="match status" value="1"/>
</dbReference>
<keyword evidence="1" id="KW-0479">Metal-binding</keyword>
<dbReference type="InterPro" id="IPR017969">
    <property type="entry name" value="Heavy-metal-associated_CS"/>
</dbReference>
<feature type="domain" description="HMA" evidence="2">
    <location>
        <begin position="1"/>
        <end position="65"/>
    </location>
</feature>
<name>B8GLS1_THISH</name>
<evidence type="ECO:0000313" key="4">
    <source>
        <dbReference type="Proteomes" id="UP000002383"/>
    </source>
</evidence>
<keyword evidence="4" id="KW-1185">Reference proteome</keyword>